<dbReference type="AlphaFoldDB" id="A0A1G7I1A3"/>
<dbReference type="Proteomes" id="UP000183404">
    <property type="component" value="Unassembled WGS sequence"/>
</dbReference>
<organism evidence="1 2">
    <name type="scientific">Thermoanaerobacter thermohydrosulfuricus</name>
    <name type="common">Clostridium thermohydrosulfuricum</name>
    <dbReference type="NCBI Taxonomy" id="1516"/>
    <lineage>
        <taxon>Bacteria</taxon>
        <taxon>Bacillati</taxon>
        <taxon>Bacillota</taxon>
        <taxon>Clostridia</taxon>
        <taxon>Thermoanaerobacterales</taxon>
        <taxon>Thermoanaerobacteraceae</taxon>
        <taxon>Thermoanaerobacter</taxon>
    </lineage>
</organism>
<evidence type="ECO:0000313" key="1">
    <source>
        <dbReference type="EMBL" id="SDF06521.1"/>
    </source>
</evidence>
<evidence type="ECO:0000313" key="2">
    <source>
        <dbReference type="Proteomes" id="UP000183404"/>
    </source>
</evidence>
<reference evidence="1 2" key="1">
    <citation type="submission" date="2016-10" db="EMBL/GenBank/DDBJ databases">
        <authorList>
            <person name="de Groot N.N."/>
        </authorList>
    </citation>
    <scope>NUCLEOTIDE SEQUENCE [LARGE SCALE GENOMIC DNA]</scope>
    <source>
        <strain evidence="1 2">DSM 569</strain>
    </source>
</reference>
<accession>A0A1G7I1A3</accession>
<dbReference type="InterPro" id="IPR041881">
    <property type="entry name" value="PqqD_sf"/>
</dbReference>
<sequence length="120" mass="14402">MKSKGKKSDNFLLYVPHRSDKVEWENRKGKVVFIFHHNKLIEKTVRLFVKRPKTTTLELDEIGSAVWNLIDGERNVYEIGQKLKEKFGDEVEPLYERLIMFIRYLNRRGWIYFSRSGHSK</sequence>
<dbReference type="RefSeq" id="WP_003868968.1">
    <property type="nucleotide sequence ID" value="NZ_FNBS01000003.1"/>
</dbReference>
<proteinExistence type="predicted"/>
<dbReference type="EMBL" id="FNBS01000003">
    <property type="protein sequence ID" value="SDF06521.1"/>
    <property type="molecule type" value="Genomic_DNA"/>
</dbReference>
<gene>
    <name evidence="1" type="ORF">SAMN04244560_00183</name>
</gene>
<protein>
    <submittedName>
        <fullName evidence="1">Coenzyme PQQ synthesis protein D (PqqD)</fullName>
    </submittedName>
</protein>
<dbReference type="InterPro" id="IPR008792">
    <property type="entry name" value="PQQD"/>
</dbReference>
<name>A0A1G7I1A3_THETY</name>
<dbReference type="Pfam" id="PF05402">
    <property type="entry name" value="PqqD"/>
    <property type="match status" value="1"/>
</dbReference>
<dbReference type="Gene3D" id="1.10.10.1150">
    <property type="entry name" value="Coenzyme PQQ synthesis protein D (PqqD)"/>
    <property type="match status" value="1"/>
</dbReference>